<dbReference type="InterPro" id="IPR050951">
    <property type="entry name" value="Retrovirus_Pol_polyprotein"/>
</dbReference>
<dbReference type="GO" id="GO:0006508">
    <property type="term" value="P:proteolysis"/>
    <property type="evidence" value="ECO:0007669"/>
    <property type="project" value="InterPro"/>
</dbReference>
<dbReference type="PROSITE" id="PS50158">
    <property type="entry name" value="ZF_CCHC"/>
    <property type="match status" value="1"/>
</dbReference>
<keyword evidence="1" id="KW-0808">Transferase</keyword>
<feature type="compositionally biased region" description="Polar residues" evidence="6">
    <location>
        <begin position="186"/>
        <end position="196"/>
    </location>
</feature>
<protein>
    <submittedName>
        <fullName evidence="8">Putative gypsy-25 xt-i</fullName>
    </submittedName>
</protein>
<evidence type="ECO:0000256" key="4">
    <source>
        <dbReference type="ARBA" id="ARBA00022759"/>
    </source>
</evidence>
<dbReference type="InterPro" id="IPR021109">
    <property type="entry name" value="Peptidase_aspartic_dom_sf"/>
</dbReference>
<dbReference type="InterPro" id="IPR001969">
    <property type="entry name" value="Aspartic_peptidase_AS"/>
</dbReference>
<dbReference type="EMBL" id="GEGO01007581">
    <property type="protein sequence ID" value="JAR87823.1"/>
    <property type="molecule type" value="Transcribed_RNA"/>
</dbReference>
<feature type="non-terminal residue" evidence="8">
    <location>
        <position position="1"/>
    </location>
</feature>
<proteinExistence type="predicted"/>
<keyword evidence="2" id="KW-0548">Nucleotidyltransferase</keyword>
<reference evidence="8" key="1">
    <citation type="journal article" date="2018" name="PLoS Negl. Trop. Dis.">
        <title>Sialome diversity of ticks revealed by RNAseq of single tick salivary glands.</title>
        <authorList>
            <person name="Perner J."/>
            <person name="Kropackova S."/>
            <person name="Kopacek P."/>
            <person name="Ribeiro J.M."/>
        </authorList>
    </citation>
    <scope>NUCLEOTIDE SEQUENCE</scope>
    <source>
        <strain evidence="8">Siblings of single egg batch collected in Ceske Budejovice</strain>
        <tissue evidence="8">Salivary glands</tissue>
    </source>
</reference>
<dbReference type="PANTHER" id="PTHR37984:SF5">
    <property type="entry name" value="PROTEIN NYNRIN-LIKE"/>
    <property type="match status" value="1"/>
</dbReference>
<dbReference type="SUPFAM" id="SSF50630">
    <property type="entry name" value="Acid proteases"/>
    <property type="match status" value="1"/>
</dbReference>
<evidence type="ECO:0000256" key="3">
    <source>
        <dbReference type="ARBA" id="ARBA00022722"/>
    </source>
</evidence>
<accession>A0A147BAP7</accession>
<dbReference type="GO" id="GO:0016779">
    <property type="term" value="F:nucleotidyltransferase activity"/>
    <property type="evidence" value="ECO:0007669"/>
    <property type="project" value="UniProtKB-KW"/>
</dbReference>
<evidence type="ECO:0000259" key="7">
    <source>
        <dbReference type="PROSITE" id="PS50158"/>
    </source>
</evidence>
<dbReference type="Gene3D" id="4.10.60.10">
    <property type="entry name" value="Zinc finger, CCHC-type"/>
    <property type="match status" value="1"/>
</dbReference>
<dbReference type="GO" id="GO:0008270">
    <property type="term" value="F:zinc ion binding"/>
    <property type="evidence" value="ECO:0007669"/>
    <property type="project" value="UniProtKB-KW"/>
</dbReference>
<evidence type="ECO:0000256" key="2">
    <source>
        <dbReference type="ARBA" id="ARBA00022695"/>
    </source>
</evidence>
<keyword evidence="4" id="KW-0378">Hydrolase</keyword>
<feature type="region of interest" description="Disordered" evidence="6">
    <location>
        <begin position="170"/>
        <end position="196"/>
    </location>
</feature>
<keyword evidence="4" id="KW-0255">Endonuclease</keyword>
<dbReference type="GO" id="GO:0003676">
    <property type="term" value="F:nucleic acid binding"/>
    <property type="evidence" value="ECO:0007669"/>
    <property type="project" value="InterPro"/>
</dbReference>
<evidence type="ECO:0000256" key="5">
    <source>
        <dbReference type="PROSITE-ProRule" id="PRU00047"/>
    </source>
</evidence>
<keyword evidence="5" id="KW-0863">Zinc-finger</keyword>
<keyword evidence="3" id="KW-0540">Nuclease</keyword>
<sequence length="425" mass="47304">PTFEETTSSWSTYRVRLEAYFEGHGITDPVKRRALLVSSLSDNVVRVLQGRCQSEPINSLTYEVVVSHLEEYYNPQANEISASYSFFTRSQEEGKNIRDYIADLRRLAKDCNFGETLNRMLRDRIVCGLRDDDARRFLLTRKTLSLEEAEDFAISSETAGESVQEMRKTASQDGAGGTHFVRTRRSNQGPTRRGNNAAGTRVACCRCDAYHSADECRHRRAVCHKCGKRGHLARTCKSGSTNQEGAYALDDSDKEASGEEMLSALVAHSSANRDVVQPMEEDLLWEGRKLRMLVDTGSPVSVIPLSVFKKHRKWWPALEKTPLRLSCFLGPLPVVGRIAMKVQHGQALVNSALVIVDCQGPLLCGRNTIQAFHNAGVSLLDVGLGHSVNMVHAEASVPKLLEEFADIFEEKLGCCKGPPVKLYKK</sequence>
<evidence type="ECO:0000256" key="1">
    <source>
        <dbReference type="ARBA" id="ARBA00022679"/>
    </source>
</evidence>
<dbReference type="GO" id="GO:0004519">
    <property type="term" value="F:endonuclease activity"/>
    <property type="evidence" value="ECO:0007669"/>
    <property type="project" value="UniProtKB-KW"/>
</dbReference>
<evidence type="ECO:0000256" key="6">
    <source>
        <dbReference type="SAM" id="MobiDB-lite"/>
    </source>
</evidence>
<dbReference type="GO" id="GO:0004190">
    <property type="term" value="F:aspartic-type endopeptidase activity"/>
    <property type="evidence" value="ECO:0007669"/>
    <property type="project" value="InterPro"/>
</dbReference>
<dbReference type="AlphaFoldDB" id="A0A147BAP7"/>
<evidence type="ECO:0000313" key="8">
    <source>
        <dbReference type="EMBL" id="JAR87823.1"/>
    </source>
</evidence>
<name>A0A147BAP7_IXORI</name>
<keyword evidence="5" id="KW-0862">Zinc</keyword>
<dbReference type="PROSITE" id="PS00141">
    <property type="entry name" value="ASP_PROTEASE"/>
    <property type="match status" value="1"/>
</dbReference>
<dbReference type="SMART" id="SM00343">
    <property type="entry name" value="ZnF_C2HC"/>
    <property type="match status" value="1"/>
</dbReference>
<dbReference type="InterPro" id="IPR001878">
    <property type="entry name" value="Znf_CCHC"/>
</dbReference>
<keyword evidence="5" id="KW-0479">Metal-binding</keyword>
<dbReference type="PANTHER" id="PTHR37984">
    <property type="entry name" value="PROTEIN CBG26694"/>
    <property type="match status" value="1"/>
</dbReference>
<feature type="non-terminal residue" evidence="8">
    <location>
        <position position="425"/>
    </location>
</feature>
<feature type="domain" description="CCHC-type" evidence="7">
    <location>
        <begin position="223"/>
        <end position="238"/>
    </location>
</feature>
<organism evidence="8">
    <name type="scientific">Ixodes ricinus</name>
    <name type="common">Common tick</name>
    <name type="synonym">Acarus ricinus</name>
    <dbReference type="NCBI Taxonomy" id="34613"/>
    <lineage>
        <taxon>Eukaryota</taxon>
        <taxon>Metazoa</taxon>
        <taxon>Ecdysozoa</taxon>
        <taxon>Arthropoda</taxon>
        <taxon>Chelicerata</taxon>
        <taxon>Arachnida</taxon>
        <taxon>Acari</taxon>
        <taxon>Parasitiformes</taxon>
        <taxon>Ixodida</taxon>
        <taxon>Ixodoidea</taxon>
        <taxon>Ixodidae</taxon>
        <taxon>Ixodinae</taxon>
        <taxon>Ixodes</taxon>
    </lineage>
</organism>